<accession>A0A382EM24</accession>
<proteinExistence type="predicted"/>
<reference evidence="2" key="1">
    <citation type="submission" date="2018-05" db="EMBL/GenBank/DDBJ databases">
        <authorList>
            <person name="Lanie J.A."/>
            <person name="Ng W.-L."/>
            <person name="Kazmierczak K.M."/>
            <person name="Andrzejewski T.M."/>
            <person name="Davidsen T.M."/>
            <person name="Wayne K.J."/>
            <person name="Tettelin H."/>
            <person name="Glass J.I."/>
            <person name="Rusch D."/>
            <person name="Podicherti R."/>
            <person name="Tsui H.-C.T."/>
            <person name="Winkler M.E."/>
        </authorList>
    </citation>
    <scope>NUCLEOTIDE SEQUENCE</scope>
</reference>
<name>A0A382EM24_9ZZZZ</name>
<dbReference type="SUPFAM" id="SSF51182">
    <property type="entry name" value="RmlC-like cupins"/>
    <property type="match status" value="1"/>
</dbReference>
<feature type="region of interest" description="Disordered" evidence="1">
    <location>
        <begin position="106"/>
        <end position="137"/>
    </location>
</feature>
<evidence type="ECO:0008006" key="3">
    <source>
        <dbReference type="Google" id="ProtNLM"/>
    </source>
</evidence>
<dbReference type="EMBL" id="UINC01045102">
    <property type="protein sequence ID" value="SVB51449.1"/>
    <property type="molecule type" value="Genomic_DNA"/>
</dbReference>
<protein>
    <recommendedName>
        <fullName evidence="3">Cupin 2 conserved barrel domain-containing protein</fullName>
    </recommendedName>
</protein>
<dbReference type="Gene3D" id="2.60.120.10">
    <property type="entry name" value="Jelly Rolls"/>
    <property type="match status" value="1"/>
</dbReference>
<dbReference type="InterPro" id="IPR014710">
    <property type="entry name" value="RmlC-like_jellyroll"/>
</dbReference>
<organism evidence="2">
    <name type="scientific">marine metagenome</name>
    <dbReference type="NCBI Taxonomy" id="408172"/>
    <lineage>
        <taxon>unclassified sequences</taxon>
        <taxon>metagenomes</taxon>
        <taxon>ecological metagenomes</taxon>
    </lineage>
</organism>
<evidence type="ECO:0000256" key="1">
    <source>
        <dbReference type="SAM" id="MobiDB-lite"/>
    </source>
</evidence>
<evidence type="ECO:0000313" key="2">
    <source>
        <dbReference type="EMBL" id="SVB51449.1"/>
    </source>
</evidence>
<sequence>MHGKIKKGWGYELIWASTDKYCGKILVFEKAEAKFSMHFHKEKDETWFVNDGKFKLLWIDTSTAQLFQKDLVAGSTHHNPPLLPHQLICIEPGSITEVSTADSVDDNYRVIPGDSQSAEKEKPKAGLGDTIISLSND</sequence>
<dbReference type="InterPro" id="IPR011051">
    <property type="entry name" value="RmlC_Cupin_sf"/>
</dbReference>
<gene>
    <name evidence="2" type="ORF">METZ01_LOCUS204303</name>
</gene>
<dbReference type="AlphaFoldDB" id="A0A382EM24"/>